<dbReference type="KEGG" id="app:CAP2UW1_4418"/>
<evidence type="ECO:0000313" key="1">
    <source>
        <dbReference type="EMBL" id="ACV37649.1"/>
    </source>
</evidence>
<dbReference type="EMBL" id="CP001715">
    <property type="protein sequence ID" value="ACV37649.1"/>
    <property type="molecule type" value="Genomic_DNA"/>
</dbReference>
<reference evidence="1" key="1">
    <citation type="submission" date="2009-08" db="EMBL/GenBank/DDBJ databases">
        <authorList>
            <consortium name="US DOE Joint Genome Institute"/>
            <person name="Lucas S."/>
            <person name="Copeland A."/>
            <person name="Lapidus A."/>
            <person name="Glavina del Rio T."/>
            <person name="Dalin E."/>
            <person name="Tice H."/>
            <person name="Bruce D."/>
            <person name="Barry K."/>
            <person name="Pitluck S."/>
            <person name="Lowry S."/>
            <person name="Larimer F."/>
            <person name="Land M."/>
            <person name="Hauser L."/>
            <person name="Kyrpides N."/>
            <person name="Ivanova N."/>
            <person name="McMahon K.D."/>
            <person name="Hugenholtz P."/>
        </authorList>
    </citation>
    <scope>NUCLEOTIDE SEQUENCE</scope>
    <source>
        <strain evidence="1">UW-1</strain>
    </source>
</reference>
<gene>
    <name evidence="1" type="ordered locus">CAP2UW1_4418</name>
</gene>
<protein>
    <recommendedName>
        <fullName evidence="2">Antitoxin VbhA domain-containing protein</fullName>
    </recommendedName>
</protein>
<proteinExistence type="predicted"/>
<dbReference type="InterPro" id="IPR043038">
    <property type="entry name" value="VbhA_sf"/>
</dbReference>
<organism evidence="1">
    <name type="scientific">Accumulibacter regalis</name>
    <dbReference type="NCBI Taxonomy" id="522306"/>
    <lineage>
        <taxon>Bacteria</taxon>
        <taxon>Pseudomonadati</taxon>
        <taxon>Pseudomonadota</taxon>
        <taxon>Betaproteobacteria</taxon>
        <taxon>Candidatus Accumulibacter</taxon>
    </lineage>
</organism>
<accession>C7RRD8</accession>
<reference evidence="1" key="2">
    <citation type="submission" date="2009-09" db="EMBL/GenBank/DDBJ databases">
        <title>Complete sequence of chromosome of Candidatus Accumulibacter phosphatis clade IIA str. UW-1.</title>
        <authorList>
            <consortium name="US DOE Joint Genome Institute"/>
            <person name="Martin H.G."/>
            <person name="Ivanova N."/>
            <person name="Kunin V."/>
            <person name="Warnecke F."/>
            <person name="Barry K."/>
            <person name="He S."/>
            <person name="Salamov A."/>
            <person name="Szeto E."/>
            <person name="Dalin E."/>
            <person name="Pangilinan J.L."/>
            <person name="Lapidus A."/>
            <person name="Lowry S."/>
            <person name="Kyrpides N.C."/>
            <person name="McMahon K.D."/>
            <person name="Hugenholtz P."/>
        </authorList>
    </citation>
    <scope>NUCLEOTIDE SEQUENCE [LARGE SCALE GENOMIC DNA]</scope>
    <source>
        <strain evidence="1">UW-1</strain>
    </source>
</reference>
<name>C7RRD8_ACCRE</name>
<dbReference type="InterPro" id="IPR033788">
    <property type="entry name" value="VbhA-like"/>
</dbReference>
<dbReference type="Gene3D" id="1.10.8.1050">
    <property type="entry name" value="Antitoxin VbhA-like"/>
    <property type="match status" value="1"/>
</dbReference>
<dbReference type="CDD" id="cd11586">
    <property type="entry name" value="VbhA_like"/>
    <property type="match status" value="1"/>
</dbReference>
<evidence type="ECO:0008006" key="2">
    <source>
        <dbReference type="Google" id="ProtNLM"/>
    </source>
</evidence>
<dbReference type="STRING" id="522306.CAP2UW1_4418"/>
<dbReference type="AlphaFoldDB" id="C7RRD8"/>
<sequence>MITEEERAKRKAAYELAKENSRKRGVELTPETEKLMAQYINGEIGDEAFFIEIWKLLGVTPLVH</sequence>
<dbReference type="HOGENOM" id="CLU_2857339_0_0_4"/>